<feature type="repeat" description="ANK" evidence="3">
    <location>
        <begin position="224"/>
        <end position="256"/>
    </location>
</feature>
<reference evidence="4" key="1">
    <citation type="submission" date="2020-11" db="EMBL/GenBank/DDBJ databases">
        <authorList>
            <person name="Tran Van P."/>
        </authorList>
    </citation>
    <scope>NUCLEOTIDE SEQUENCE</scope>
</reference>
<protein>
    <submittedName>
        <fullName evidence="4">Uncharacterized protein</fullName>
    </submittedName>
</protein>
<dbReference type="InterPro" id="IPR051070">
    <property type="entry name" value="NF-kappa-B_inhibitor"/>
</dbReference>
<dbReference type="PANTHER" id="PTHR46680">
    <property type="entry name" value="NF-KAPPA-B INHIBITOR ALPHA"/>
    <property type="match status" value="1"/>
</dbReference>
<evidence type="ECO:0000313" key="4">
    <source>
        <dbReference type="EMBL" id="CAD7277023.1"/>
    </source>
</evidence>
<name>A0A7R9BN38_9CRUS</name>
<dbReference type="GO" id="GO:0071356">
    <property type="term" value="P:cellular response to tumor necrosis factor"/>
    <property type="evidence" value="ECO:0007669"/>
    <property type="project" value="TreeGrafter"/>
</dbReference>
<dbReference type="OrthoDB" id="20727at2759"/>
<accession>A0A7R9BN38</accession>
<dbReference type="PROSITE" id="PS50297">
    <property type="entry name" value="ANK_REP_REGION"/>
    <property type="match status" value="2"/>
</dbReference>
<evidence type="ECO:0000313" key="5">
    <source>
        <dbReference type="Proteomes" id="UP000678499"/>
    </source>
</evidence>
<dbReference type="PROSITE" id="PS50088">
    <property type="entry name" value="ANK_REPEAT"/>
    <property type="match status" value="3"/>
</dbReference>
<keyword evidence="1" id="KW-0677">Repeat</keyword>
<feature type="repeat" description="ANK" evidence="3">
    <location>
        <begin position="190"/>
        <end position="222"/>
    </location>
</feature>
<organism evidence="4">
    <name type="scientific">Notodromas monacha</name>
    <dbReference type="NCBI Taxonomy" id="399045"/>
    <lineage>
        <taxon>Eukaryota</taxon>
        <taxon>Metazoa</taxon>
        <taxon>Ecdysozoa</taxon>
        <taxon>Arthropoda</taxon>
        <taxon>Crustacea</taxon>
        <taxon>Oligostraca</taxon>
        <taxon>Ostracoda</taxon>
        <taxon>Podocopa</taxon>
        <taxon>Podocopida</taxon>
        <taxon>Cypridocopina</taxon>
        <taxon>Cypridoidea</taxon>
        <taxon>Cyprididae</taxon>
        <taxon>Notodromas</taxon>
    </lineage>
</organism>
<gene>
    <name evidence="4" type="ORF">NMOB1V02_LOCUS4765</name>
</gene>
<dbReference type="Pfam" id="PF12796">
    <property type="entry name" value="Ank_2"/>
    <property type="match status" value="2"/>
</dbReference>
<proteinExistence type="predicted"/>
<dbReference type="PANTHER" id="PTHR46680:SF3">
    <property type="entry name" value="NF-KAPPA-B INHIBITOR CACTUS"/>
    <property type="match status" value="1"/>
</dbReference>
<sequence>MKEQAAVFYCQAMFAFEMHKSLKRMESNGQDSGFLSGLIPESVHGKCSDSIIDQELLEEAFGLDESGDSALHDAIRKGDLETVYSLVNLAPNGKYLSILNKHRRSPLHVAVLRKQPWAVRRLVIAGALVGARDRRGNTPLHLACALGERTSLDCLTTPVSDEESRLCSTRAPPCLSSSAGAALITERNDDGLTPLHLAAIGGFTDSVARLVSLGADVDEVDGLSGRSALHLCAAKGDSMMCMALMELGADLRLVSWDESSAADVALCNGFRDLAELLCVVDCDESFSASPVM</sequence>
<dbReference type="Gene3D" id="1.25.40.20">
    <property type="entry name" value="Ankyrin repeat-containing domain"/>
    <property type="match status" value="1"/>
</dbReference>
<evidence type="ECO:0000256" key="3">
    <source>
        <dbReference type="PROSITE-ProRule" id="PRU00023"/>
    </source>
</evidence>
<dbReference type="EMBL" id="OA882811">
    <property type="protein sequence ID" value="CAD7277023.1"/>
    <property type="molecule type" value="Genomic_DNA"/>
</dbReference>
<dbReference type="GO" id="GO:0051059">
    <property type="term" value="F:NF-kappaB binding"/>
    <property type="evidence" value="ECO:0007669"/>
    <property type="project" value="TreeGrafter"/>
</dbReference>
<dbReference type="GO" id="GO:0005829">
    <property type="term" value="C:cytosol"/>
    <property type="evidence" value="ECO:0007669"/>
    <property type="project" value="TreeGrafter"/>
</dbReference>
<dbReference type="InterPro" id="IPR002110">
    <property type="entry name" value="Ankyrin_rpt"/>
</dbReference>
<keyword evidence="2 3" id="KW-0040">ANK repeat</keyword>
<dbReference type="Proteomes" id="UP000678499">
    <property type="component" value="Unassembled WGS sequence"/>
</dbReference>
<evidence type="ECO:0000256" key="1">
    <source>
        <dbReference type="ARBA" id="ARBA00022737"/>
    </source>
</evidence>
<dbReference type="AlphaFoldDB" id="A0A7R9BN38"/>
<dbReference type="EMBL" id="CAJPEX010000774">
    <property type="protein sequence ID" value="CAG0917175.1"/>
    <property type="molecule type" value="Genomic_DNA"/>
</dbReference>
<keyword evidence="5" id="KW-1185">Reference proteome</keyword>
<dbReference type="InterPro" id="IPR036770">
    <property type="entry name" value="Ankyrin_rpt-contain_sf"/>
</dbReference>
<dbReference type="SMART" id="SM00248">
    <property type="entry name" value="ANK"/>
    <property type="match status" value="5"/>
</dbReference>
<dbReference type="SUPFAM" id="SSF48403">
    <property type="entry name" value="Ankyrin repeat"/>
    <property type="match status" value="1"/>
</dbReference>
<feature type="repeat" description="ANK" evidence="3">
    <location>
        <begin position="102"/>
        <end position="134"/>
    </location>
</feature>
<evidence type="ECO:0000256" key="2">
    <source>
        <dbReference type="ARBA" id="ARBA00023043"/>
    </source>
</evidence>